<proteinExistence type="predicted"/>
<organism evidence="1">
    <name type="scientific">marine sediment metagenome</name>
    <dbReference type="NCBI Taxonomy" id="412755"/>
    <lineage>
        <taxon>unclassified sequences</taxon>
        <taxon>metagenomes</taxon>
        <taxon>ecological metagenomes</taxon>
    </lineage>
</organism>
<dbReference type="InterPro" id="IPR045677">
    <property type="entry name" value="DUF6197"/>
</dbReference>
<gene>
    <name evidence="1" type="ORF">S01H4_56487</name>
</gene>
<dbReference type="EMBL" id="BART01032735">
    <property type="protein sequence ID" value="GAH14166.1"/>
    <property type="molecule type" value="Genomic_DNA"/>
</dbReference>
<protein>
    <submittedName>
        <fullName evidence="1">Uncharacterized protein</fullName>
    </submittedName>
</protein>
<accession>X1D026</accession>
<comment type="caution">
    <text evidence="1">The sequence shown here is derived from an EMBL/GenBank/DDBJ whole genome shotgun (WGS) entry which is preliminary data.</text>
</comment>
<dbReference type="AlphaFoldDB" id="X1D026"/>
<evidence type="ECO:0000313" key="1">
    <source>
        <dbReference type="EMBL" id="GAH14166.1"/>
    </source>
</evidence>
<sequence>PDNHLLFTLHILNDRLEGVNEHLEGFKISMDLSKQFLKNGLDVNNLISLVRNQEITGILTYPNGKTTQIIYKVVHHRETEDIYMKTTLGYFLWENVSIQDDKLFFVFNFWYCPPARKVDLETLEMTEKLLADSTDWHKNDDRKCDNDIESSRWSLFCALKYASIEKMGEYNHHNTAMQTVRFVIDDLIPYHGFEHTLMDYNNSPSTEHEDILSVLTIAKERIRKEIEKKEKI</sequence>
<reference evidence="1" key="1">
    <citation type="journal article" date="2014" name="Front. Microbiol.">
        <title>High frequency of phylogenetically diverse reductive dehalogenase-homologous genes in deep subseafloor sedimentary metagenomes.</title>
        <authorList>
            <person name="Kawai M."/>
            <person name="Futagami T."/>
            <person name="Toyoda A."/>
            <person name="Takaki Y."/>
            <person name="Nishi S."/>
            <person name="Hori S."/>
            <person name="Arai W."/>
            <person name="Tsubouchi T."/>
            <person name="Morono Y."/>
            <person name="Uchiyama I."/>
            <person name="Ito T."/>
            <person name="Fujiyama A."/>
            <person name="Inagaki F."/>
            <person name="Takami H."/>
        </authorList>
    </citation>
    <scope>NUCLEOTIDE SEQUENCE</scope>
    <source>
        <strain evidence="1">Expedition CK06-06</strain>
    </source>
</reference>
<dbReference type="Pfam" id="PF19698">
    <property type="entry name" value="DUF6197"/>
    <property type="match status" value="1"/>
</dbReference>
<name>X1D026_9ZZZZ</name>
<feature type="non-terminal residue" evidence="1">
    <location>
        <position position="1"/>
    </location>
</feature>